<evidence type="ECO:0000313" key="2">
    <source>
        <dbReference type="Proteomes" id="UP000525652"/>
    </source>
</evidence>
<proteinExistence type="predicted"/>
<dbReference type="EMBL" id="JACHVA010000076">
    <property type="protein sequence ID" value="MBC2601800.1"/>
    <property type="molecule type" value="Genomic_DNA"/>
</dbReference>
<organism evidence="1 2">
    <name type="scientific">Puniceicoccus vermicola</name>
    <dbReference type="NCBI Taxonomy" id="388746"/>
    <lineage>
        <taxon>Bacteria</taxon>
        <taxon>Pseudomonadati</taxon>
        <taxon>Verrucomicrobiota</taxon>
        <taxon>Opitutia</taxon>
        <taxon>Puniceicoccales</taxon>
        <taxon>Puniceicoccaceae</taxon>
        <taxon>Puniceicoccus</taxon>
    </lineage>
</organism>
<keyword evidence="2" id="KW-1185">Reference proteome</keyword>
<evidence type="ECO:0000313" key="1">
    <source>
        <dbReference type="EMBL" id="MBC2601800.1"/>
    </source>
</evidence>
<gene>
    <name evidence="1" type="ORF">H5P30_08420</name>
</gene>
<protein>
    <submittedName>
        <fullName evidence="1">Uncharacterized protein</fullName>
    </submittedName>
</protein>
<dbReference type="Proteomes" id="UP000525652">
    <property type="component" value="Unassembled WGS sequence"/>
</dbReference>
<reference evidence="1 2" key="1">
    <citation type="submission" date="2020-07" db="EMBL/GenBank/DDBJ databases">
        <authorList>
            <person name="Feng X."/>
        </authorList>
    </citation>
    <scope>NUCLEOTIDE SEQUENCE [LARGE SCALE GENOMIC DNA]</scope>
    <source>
        <strain evidence="1 2">JCM14086</strain>
    </source>
</reference>
<accession>A0A7X1AZM1</accession>
<sequence length="65" mass="7587">MNRQEAASRMKGIEAEFRGSEVPMFGRDYSGPPPEDLQYAVIDEDSVRSLAWWCQRVTNTEFRKF</sequence>
<comment type="caution">
    <text evidence="1">The sequence shown here is derived from an EMBL/GenBank/DDBJ whole genome shotgun (WGS) entry which is preliminary data.</text>
</comment>
<dbReference type="AlphaFoldDB" id="A0A7X1AZM1"/>
<name>A0A7X1AZM1_9BACT</name>
<dbReference type="RefSeq" id="WP_185692506.1">
    <property type="nucleotide sequence ID" value="NZ_JACHVA010000076.1"/>
</dbReference>